<sequence>MISALRTHTLPLSDLAVTAEENTVSAQPAEETEHLKKIFDNFYRTMKQDTDSIAGLRDSAALTSPDILLQTQLALAKIHFRDELLAKTVGKVSQNIDTIIKSQ</sequence>
<name>A0A9Q4GUH5_MORMO</name>
<reference evidence="1" key="1">
    <citation type="submission" date="2022-08" db="EMBL/GenBank/DDBJ databases">
        <authorList>
            <person name="Dale J.L."/>
        </authorList>
    </citation>
    <scope>NUCLEOTIDE SEQUENCE</scope>
    <source>
        <strain evidence="1">2022EL-00758</strain>
    </source>
</reference>
<accession>A0A9Q4GUH5</accession>
<dbReference type="Pfam" id="PF17001">
    <property type="entry name" value="T3SS_basalb_I"/>
    <property type="match status" value="1"/>
</dbReference>
<protein>
    <submittedName>
        <fullName evidence="1">Type III secretion system inner rod subunit SctI</fullName>
    </submittedName>
</protein>
<organism evidence="1 2">
    <name type="scientific">Morganella morganii</name>
    <name type="common">Proteus morganii</name>
    <dbReference type="NCBI Taxonomy" id="582"/>
    <lineage>
        <taxon>Bacteria</taxon>
        <taxon>Pseudomonadati</taxon>
        <taxon>Pseudomonadota</taxon>
        <taxon>Gammaproteobacteria</taxon>
        <taxon>Enterobacterales</taxon>
        <taxon>Morganellaceae</taxon>
        <taxon>Morganella</taxon>
    </lineage>
</organism>
<proteinExistence type="predicted"/>
<gene>
    <name evidence="1" type="primary">sctI</name>
    <name evidence="1" type="ORF">N0392_06165</name>
</gene>
<dbReference type="RefSeq" id="WP_230060750.1">
    <property type="nucleotide sequence ID" value="NZ_CP076623.1"/>
</dbReference>
<dbReference type="EMBL" id="JAPNMI010000003">
    <property type="protein sequence ID" value="MCY0789268.1"/>
    <property type="molecule type" value="Genomic_DNA"/>
</dbReference>
<comment type="caution">
    <text evidence="1">The sequence shown here is derived from an EMBL/GenBank/DDBJ whole genome shotgun (WGS) entry which is preliminary data.</text>
</comment>
<dbReference type="AlphaFoldDB" id="A0A9Q4GUH5"/>
<evidence type="ECO:0000313" key="1">
    <source>
        <dbReference type="EMBL" id="MCY0789268.1"/>
    </source>
</evidence>
<dbReference type="GO" id="GO:0030254">
    <property type="term" value="P:protein secretion by the type III secretion system"/>
    <property type="evidence" value="ECO:0007669"/>
    <property type="project" value="InterPro"/>
</dbReference>
<dbReference type="InterPro" id="IPR012670">
    <property type="entry name" value="T3SS_YscI/HrpB"/>
</dbReference>
<dbReference type="NCBIfam" id="TIGR02497">
    <property type="entry name" value="yscI_hrpB_dom"/>
    <property type="match status" value="1"/>
</dbReference>
<evidence type="ECO:0000313" key="2">
    <source>
        <dbReference type="Proteomes" id="UP001076655"/>
    </source>
</evidence>
<dbReference type="Proteomes" id="UP001076655">
    <property type="component" value="Unassembled WGS sequence"/>
</dbReference>